<sequence length="184" mass="20476">MNVGPYKILGQIYQRFDCLSVCIIYFSKESHLHAYAYYKQSSVHAKAMERITSVCPCAAHPFRQVIHDLSIARKSIHYQALRSPDFLGGPSNPKAFPTYLLHLHLWSGNPNGAMDIETNRISDLSFQTTPILTGLAIGDRVVGFAWQWISGRIGYPIFRNPPILTGLAIAISESICVAVNIGIE</sequence>
<name>A0A4Y2TT93_ARAVE</name>
<gene>
    <name evidence="1" type="ORF">AVEN_261439_1</name>
</gene>
<organism evidence="1 2">
    <name type="scientific">Araneus ventricosus</name>
    <name type="common">Orbweaver spider</name>
    <name type="synonym">Epeira ventricosa</name>
    <dbReference type="NCBI Taxonomy" id="182803"/>
    <lineage>
        <taxon>Eukaryota</taxon>
        <taxon>Metazoa</taxon>
        <taxon>Ecdysozoa</taxon>
        <taxon>Arthropoda</taxon>
        <taxon>Chelicerata</taxon>
        <taxon>Arachnida</taxon>
        <taxon>Araneae</taxon>
        <taxon>Araneomorphae</taxon>
        <taxon>Entelegynae</taxon>
        <taxon>Araneoidea</taxon>
        <taxon>Araneidae</taxon>
        <taxon>Araneus</taxon>
    </lineage>
</organism>
<reference evidence="1 2" key="1">
    <citation type="journal article" date="2019" name="Sci. Rep.">
        <title>Orb-weaving spider Araneus ventricosus genome elucidates the spidroin gene catalogue.</title>
        <authorList>
            <person name="Kono N."/>
            <person name="Nakamura H."/>
            <person name="Ohtoshi R."/>
            <person name="Moran D.A.P."/>
            <person name="Shinohara A."/>
            <person name="Yoshida Y."/>
            <person name="Fujiwara M."/>
            <person name="Mori M."/>
            <person name="Tomita M."/>
            <person name="Arakawa K."/>
        </authorList>
    </citation>
    <scope>NUCLEOTIDE SEQUENCE [LARGE SCALE GENOMIC DNA]</scope>
</reference>
<protein>
    <submittedName>
        <fullName evidence="1">Uncharacterized protein</fullName>
    </submittedName>
</protein>
<dbReference type="EMBL" id="BGPR01030379">
    <property type="protein sequence ID" value="GBO02864.1"/>
    <property type="molecule type" value="Genomic_DNA"/>
</dbReference>
<accession>A0A4Y2TT93</accession>
<dbReference type="Proteomes" id="UP000499080">
    <property type="component" value="Unassembled WGS sequence"/>
</dbReference>
<keyword evidence="2" id="KW-1185">Reference proteome</keyword>
<evidence type="ECO:0000313" key="2">
    <source>
        <dbReference type="Proteomes" id="UP000499080"/>
    </source>
</evidence>
<proteinExistence type="predicted"/>
<dbReference type="AlphaFoldDB" id="A0A4Y2TT93"/>
<evidence type="ECO:0000313" key="1">
    <source>
        <dbReference type="EMBL" id="GBO02864.1"/>
    </source>
</evidence>
<comment type="caution">
    <text evidence="1">The sequence shown here is derived from an EMBL/GenBank/DDBJ whole genome shotgun (WGS) entry which is preliminary data.</text>
</comment>